<dbReference type="Proteomes" id="UP000036681">
    <property type="component" value="Unplaced"/>
</dbReference>
<keyword evidence="1" id="KW-1185">Reference proteome</keyword>
<proteinExistence type="predicted"/>
<sequence>MWALKQKNSLSRNGCRCTAAEAKSWTAVCGGAVVVLMGPRRAVPLSVFMGESYVMSPACLRILAAGPWSGRTACATS</sequence>
<reference evidence="2" key="1">
    <citation type="submission" date="2017-02" db="UniProtKB">
        <authorList>
            <consortium name="WormBaseParasite"/>
        </authorList>
    </citation>
    <scope>IDENTIFICATION</scope>
</reference>
<organism evidence="1 2">
    <name type="scientific">Ascaris lumbricoides</name>
    <name type="common">Giant roundworm</name>
    <dbReference type="NCBI Taxonomy" id="6252"/>
    <lineage>
        <taxon>Eukaryota</taxon>
        <taxon>Metazoa</taxon>
        <taxon>Ecdysozoa</taxon>
        <taxon>Nematoda</taxon>
        <taxon>Chromadorea</taxon>
        <taxon>Rhabditida</taxon>
        <taxon>Spirurina</taxon>
        <taxon>Ascaridomorpha</taxon>
        <taxon>Ascaridoidea</taxon>
        <taxon>Ascarididae</taxon>
        <taxon>Ascaris</taxon>
    </lineage>
</organism>
<dbReference type="AlphaFoldDB" id="A0A0M3I272"/>
<dbReference type="WBParaSite" id="ALUE_0001052601-mRNA-1">
    <property type="protein sequence ID" value="ALUE_0001052601-mRNA-1"/>
    <property type="gene ID" value="ALUE_0001052601"/>
</dbReference>
<name>A0A0M3I272_ASCLU</name>
<evidence type="ECO:0000313" key="2">
    <source>
        <dbReference type="WBParaSite" id="ALUE_0001052601-mRNA-1"/>
    </source>
</evidence>
<accession>A0A0M3I272</accession>
<evidence type="ECO:0000313" key="1">
    <source>
        <dbReference type="Proteomes" id="UP000036681"/>
    </source>
</evidence>
<protein>
    <submittedName>
        <fullName evidence="2">Uncharacterized protein</fullName>
    </submittedName>
</protein>